<keyword evidence="3" id="KW-1185">Reference proteome</keyword>
<dbReference type="AlphaFoldDB" id="H0HP78"/>
<proteinExistence type="predicted"/>
<accession>H0HP78</accession>
<keyword evidence="1" id="KW-1133">Transmembrane helix</keyword>
<evidence type="ECO:0000256" key="1">
    <source>
        <dbReference type="SAM" id="Phobius"/>
    </source>
</evidence>
<dbReference type="EMBL" id="AHAM01000068">
    <property type="protein sequence ID" value="EHK57464.1"/>
    <property type="molecule type" value="Genomic_DNA"/>
</dbReference>
<evidence type="ECO:0008006" key="4">
    <source>
        <dbReference type="Google" id="ProtNLM"/>
    </source>
</evidence>
<evidence type="ECO:0000313" key="3">
    <source>
        <dbReference type="Proteomes" id="UP000003250"/>
    </source>
</evidence>
<feature type="transmembrane region" description="Helical" evidence="1">
    <location>
        <begin position="37"/>
        <end position="57"/>
    </location>
</feature>
<organism evidence="2 3">
    <name type="scientific">Mesorhizobium alhagi CCNWXJ12-2</name>
    <dbReference type="NCBI Taxonomy" id="1107882"/>
    <lineage>
        <taxon>Bacteria</taxon>
        <taxon>Pseudomonadati</taxon>
        <taxon>Pseudomonadota</taxon>
        <taxon>Alphaproteobacteria</taxon>
        <taxon>Hyphomicrobiales</taxon>
        <taxon>Phyllobacteriaceae</taxon>
        <taxon>Allomesorhizobium</taxon>
    </lineage>
</organism>
<keyword evidence="1" id="KW-0812">Transmembrane</keyword>
<gene>
    <name evidence="2" type="ORF">MAXJ12_09778</name>
</gene>
<sequence>MIGAVLGLLLIFVVEVLTFVGPVVTIALLVGKRSMSAALIWGALTCLAWLFRLGIWMRWF</sequence>
<reference evidence="2 3" key="1">
    <citation type="journal article" date="2012" name="J. Bacteriol.">
        <title>Draft Genome Sequence of Mesorhizobium alhagi CCNWXJ12-2T, a Novel Salt-Resistant Species Isolated from the Desert of Northwestern China.</title>
        <authorList>
            <person name="Zhou M."/>
            <person name="Chen W."/>
            <person name="Chen H."/>
            <person name="Wei G."/>
        </authorList>
    </citation>
    <scope>NUCLEOTIDE SEQUENCE [LARGE SCALE GENOMIC DNA]</scope>
    <source>
        <strain evidence="2 3">CCNWXJ12-2</strain>
    </source>
</reference>
<keyword evidence="1" id="KW-0472">Membrane</keyword>
<protein>
    <recommendedName>
        <fullName evidence="4">Inner membrane protein</fullName>
    </recommendedName>
</protein>
<feature type="transmembrane region" description="Helical" evidence="1">
    <location>
        <begin position="6"/>
        <end position="30"/>
    </location>
</feature>
<name>H0HP78_9HYPH</name>
<evidence type="ECO:0000313" key="2">
    <source>
        <dbReference type="EMBL" id="EHK57464.1"/>
    </source>
</evidence>
<dbReference type="Proteomes" id="UP000003250">
    <property type="component" value="Unassembled WGS sequence"/>
</dbReference>